<proteinExistence type="predicted"/>
<protein>
    <recommendedName>
        <fullName evidence="1">Tc toxin complex TcA C-terminal TcB-binding domain-containing protein</fullName>
    </recommendedName>
</protein>
<accession>A0A8K0QS95</accession>
<sequence length="686" mass="77447">QWRRDPFKPFLVARSRATAFQKSVVMKYLDNLIAWGDQLFRGDKIEKINEATQIYILASEILGPRPVQIPPRAEPEIQTFHSLSPRLDSLSNALVNLEQFTPPHLAKRTLGTKLVPLAPRPTMLFFCTPRNDKLLSYWDTVADRLFKIRNCMNLQGIVRELALFDPPIDPLLLARAVAAGLDIGTALNDMSAPLPNHRFAVQVQKALDITSELRSLGTAFLQALEKKDSENLSLLRSKHEVSVLDAVRMIKQKQIDDARSTLQAITNSRATVQEKYNYNSTRDFMNEWEITSMGLETAALLGLVIEGVTKVVEGTAFAFPDAKVAAPTSLGVTYGGSNLGKIAQAFAAFMHNNAQFVKQSSSMASMLGSFWRRKQDWDYQATLATKELAQIDENIIGAQIKVAIAEKELKNHDLSRSNVKELDDYTKNKFNNLQLYDWTVGQLSTLYFQSYQLAYDTAKKAEMAYAHELAVQGPNFVQFGQWDSLKKGLLAGDKLYHDLKRMDLSYHDLRKREYEITSSISLAQINPLALLQLRENQETFFTLPEAIFDLRYPGHYMRRIKTVAITIPCITGPHTVVNCTLSLLKSSIRMSSLPTRGYARRENDTRFVDAYGQAESVVTSTAQNDSGLFDVADQREDRYLPFEGAGAVSSWRLQMPKTFKQFDHRTISDVILHLKYTAREGGDPLR</sequence>
<dbReference type="OrthoDB" id="4940706at2759"/>
<organism evidence="2 3">
    <name type="scientific">Paraphoma chrysanthemicola</name>
    <dbReference type="NCBI Taxonomy" id="798071"/>
    <lineage>
        <taxon>Eukaryota</taxon>
        <taxon>Fungi</taxon>
        <taxon>Dikarya</taxon>
        <taxon>Ascomycota</taxon>
        <taxon>Pezizomycotina</taxon>
        <taxon>Dothideomycetes</taxon>
        <taxon>Pleosporomycetidae</taxon>
        <taxon>Pleosporales</taxon>
        <taxon>Pleosporineae</taxon>
        <taxon>Phaeosphaeriaceae</taxon>
        <taxon>Paraphoma</taxon>
    </lineage>
</organism>
<feature type="domain" description="Tc toxin complex TcA C-terminal TcB-binding" evidence="1">
    <location>
        <begin position="395"/>
        <end position="678"/>
    </location>
</feature>
<dbReference type="Proteomes" id="UP000813461">
    <property type="component" value="Unassembled WGS sequence"/>
</dbReference>
<keyword evidence="3" id="KW-1185">Reference proteome</keyword>
<evidence type="ECO:0000259" key="1">
    <source>
        <dbReference type="Pfam" id="PF18276"/>
    </source>
</evidence>
<dbReference type="Pfam" id="PF18276">
    <property type="entry name" value="TcA_TcB_BD"/>
    <property type="match status" value="1"/>
</dbReference>
<dbReference type="EMBL" id="JAGMVJ010000031">
    <property type="protein sequence ID" value="KAH7068588.1"/>
    <property type="molecule type" value="Genomic_DNA"/>
</dbReference>
<evidence type="ECO:0000313" key="3">
    <source>
        <dbReference type="Proteomes" id="UP000813461"/>
    </source>
</evidence>
<reference evidence="2" key="1">
    <citation type="journal article" date="2021" name="Nat. Commun.">
        <title>Genetic determinants of endophytism in the Arabidopsis root mycobiome.</title>
        <authorList>
            <person name="Mesny F."/>
            <person name="Miyauchi S."/>
            <person name="Thiergart T."/>
            <person name="Pickel B."/>
            <person name="Atanasova L."/>
            <person name="Karlsson M."/>
            <person name="Huettel B."/>
            <person name="Barry K.W."/>
            <person name="Haridas S."/>
            <person name="Chen C."/>
            <person name="Bauer D."/>
            <person name="Andreopoulos W."/>
            <person name="Pangilinan J."/>
            <person name="LaButti K."/>
            <person name="Riley R."/>
            <person name="Lipzen A."/>
            <person name="Clum A."/>
            <person name="Drula E."/>
            <person name="Henrissat B."/>
            <person name="Kohler A."/>
            <person name="Grigoriev I.V."/>
            <person name="Martin F.M."/>
            <person name="Hacquard S."/>
        </authorList>
    </citation>
    <scope>NUCLEOTIDE SEQUENCE</scope>
    <source>
        <strain evidence="2">MPI-SDFR-AT-0120</strain>
    </source>
</reference>
<feature type="non-terminal residue" evidence="2">
    <location>
        <position position="1"/>
    </location>
</feature>
<evidence type="ECO:0000313" key="2">
    <source>
        <dbReference type="EMBL" id="KAH7068588.1"/>
    </source>
</evidence>
<comment type="caution">
    <text evidence="2">The sequence shown here is derived from an EMBL/GenBank/DDBJ whole genome shotgun (WGS) entry which is preliminary data.</text>
</comment>
<name>A0A8K0QS95_9PLEO</name>
<dbReference type="AlphaFoldDB" id="A0A8K0QS95"/>
<dbReference type="InterPro" id="IPR040840">
    <property type="entry name" value="TcA_TcB_BD"/>
</dbReference>
<gene>
    <name evidence="2" type="ORF">FB567DRAFT_430105</name>
</gene>
<feature type="non-terminal residue" evidence="2">
    <location>
        <position position="686"/>
    </location>
</feature>